<dbReference type="OrthoDB" id="272778at2759"/>
<keyword evidence="4 6" id="KW-0472">Membrane</keyword>
<feature type="transmembrane region" description="Helical" evidence="6">
    <location>
        <begin position="21"/>
        <end position="41"/>
    </location>
</feature>
<feature type="transmembrane region" description="Helical" evidence="6">
    <location>
        <begin position="90"/>
        <end position="111"/>
    </location>
</feature>
<dbReference type="AlphaFoldDB" id="A0A1E3P6R7"/>
<dbReference type="GO" id="GO:0044695">
    <property type="term" value="C:Dsc E3 ubiquitin ligase complex"/>
    <property type="evidence" value="ECO:0007669"/>
    <property type="project" value="EnsemblFungi"/>
</dbReference>
<feature type="transmembrane region" description="Helical" evidence="6">
    <location>
        <begin position="61"/>
        <end position="78"/>
    </location>
</feature>
<evidence type="ECO:0000313" key="8">
    <source>
        <dbReference type="Proteomes" id="UP000094112"/>
    </source>
</evidence>
<dbReference type="InterPro" id="IPR035952">
    <property type="entry name" value="Rhomboid-like_sf"/>
</dbReference>
<dbReference type="GO" id="GO:0140624">
    <property type="term" value="P:EGAD pathway"/>
    <property type="evidence" value="ECO:0007669"/>
    <property type="project" value="EnsemblFungi"/>
</dbReference>
<keyword evidence="8" id="KW-1185">Reference proteome</keyword>
<evidence type="ECO:0000256" key="1">
    <source>
        <dbReference type="ARBA" id="ARBA00004141"/>
    </source>
</evidence>
<dbReference type="Proteomes" id="UP000094112">
    <property type="component" value="Unassembled WGS sequence"/>
</dbReference>
<reference evidence="7 8" key="1">
    <citation type="journal article" date="2016" name="Proc. Natl. Acad. Sci. U.S.A.">
        <title>Comparative genomics of biotechnologically important yeasts.</title>
        <authorList>
            <person name="Riley R."/>
            <person name="Haridas S."/>
            <person name="Wolfe K.H."/>
            <person name="Lopes M.R."/>
            <person name="Hittinger C.T."/>
            <person name="Goeker M."/>
            <person name="Salamov A.A."/>
            <person name="Wisecaver J.H."/>
            <person name="Long T.M."/>
            <person name="Calvey C.H."/>
            <person name="Aerts A.L."/>
            <person name="Barry K.W."/>
            <person name="Choi C."/>
            <person name="Clum A."/>
            <person name="Coughlan A.Y."/>
            <person name="Deshpande S."/>
            <person name="Douglass A.P."/>
            <person name="Hanson S.J."/>
            <person name="Klenk H.-P."/>
            <person name="LaButti K.M."/>
            <person name="Lapidus A."/>
            <person name="Lindquist E.A."/>
            <person name="Lipzen A.M."/>
            <person name="Meier-Kolthoff J.P."/>
            <person name="Ohm R.A."/>
            <person name="Otillar R.P."/>
            <person name="Pangilinan J.L."/>
            <person name="Peng Y."/>
            <person name="Rokas A."/>
            <person name="Rosa C.A."/>
            <person name="Scheuner C."/>
            <person name="Sibirny A.A."/>
            <person name="Slot J.C."/>
            <person name="Stielow J.B."/>
            <person name="Sun H."/>
            <person name="Kurtzman C.P."/>
            <person name="Blackwell M."/>
            <person name="Grigoriev I.V."/>
            <person name="Jeffries T.W."/>
        </authorList>
    </citation>
    <scope>NUCLEOTIDE SEQUENCE [LARGE SCALE GENOMIC DNA]</scope>
    <source>
        <strain evidence="8">ATCC 58044 / CBS 1984 / NCYC 433 / NRRL Y-366-8</strain>
    </source>
</reference>
<comment type="subcellular location">
    <subcellularLocation>
        <location evidence="1">Membrane</location>
        <topology evidence="1">Multi-pass membrane protein</topology>
    </subcellularLocation>
</comment>
<evidence type="ECO:0000256" key="6">
    <source>
        <dbReference type="SAM" id="Phobius"/>
    </source>
</evidence>
<name>A0A1E3P6R7_WICAA</name>
<dbReference type="GO" id="GO:0004252">
    <property type="term" value="F:serine-type endopeptidase activity"/>
    <property type="evidence" value="ECO:0007669"/>
    <property type="project" value="TreeGrafter"/>
</dbReference>
<dbReference type="PANTHER" id="PTHR43066">
    <property type="entry name" value="RHOMBOID-RELATED PROTEIN"/>
    <property type="match status" value="1"/>
</dbReference>
<dbReference type="GeneID" id="30198665"/>
<protein>
    <recommendedName>
        <fullName evidence="9">Peptidase S54 rhomboid domain-containing protein</fullName>
    </recommendedName>
</protein>
<feature type="transmembrane region" description="Helical" evidence="6">
    <location>
        <begin position="117"/>
        <end position="138"/>
    </location>
</feature>
<evidence type="ECO:0000313" key="7">
    <source>
        <dbReference type="EMBL" id="ODQ61119.1"/>
    </source>
</evidence>
<evidence type="ECO:0000256" key="4">
    <source>
        <dbReference type="ARBA" id="ARBA00023136"/>
    </source>
</evidence>
<dbReference type="PANTHER" id="PTHR43066:SF21">
    <property type="entry name" value="UBIQUITIN-ASSOCIATED DOMAIN-CONTAINING PROTEIN 2"/>
    <property type="match status" value="1"/>
</dbReference>
<dbReference type="EMBL" id="KV454209">
    <property type="protein sequence ID" value="ODQ61119.1"/>
    <property type="molecule type" value="Genomic_DNA"/>
</dbReference>
<sequence length="256" mass="29096">MTSSLPAGFKNLPVSKIITSLTLFVPLVASLSNVKYLFYYAYDPFILQYNQFWRLFTFQLAYLNESEVLLGVVLLYQFRSLERLYSSHKYLSTIIVTYLYVLIITSLNIAFNFYLGIQWINAMASGPTAILFALLFQYSEYVPVMYKFEIYGTSSNKLVLSDQSFLYLLSFQLAISQGLKSVGAATLGWCIGALVCRGMIPGKGWRIPFWKAIAKKQAAYRAETPVPVSGDPNNNNDEEATETRPLSTQFLDTFRR</sequence>
<evidence type="ECO:0008006" key="9">
    <source>
        <dbReference type="Google" id="ProtNLM"/>
    </source>
</evidence>
<feature type="region of interest" description="Disordered" evidence="5">
    <location>
        <begin position="224"/>
        <end position="244"/>
    </location>
</feature>
<gene>
    <name evidence="7" type="ORF">WICANDRAFT_27851</name>
</gene>
<dbReference type="SUPFAM" id="SSF144091">
    <property type="entry name" value="Rhomboid-like"/>
    <property type="match status" value="1"/>
</dbReference>
<keyword evidence="3 6" id="KW-1133">Transmembrane helix</keyword>
<evidence type="ECO:0000256" key="3">
    <source>
        <dbReference type="ARBA" id="ARBA00022989"/>
    </source>
</evidence>
<proteinExistence type="predicted"/>
<evidence type="ECO:0000256" key="5">
    <source>
        <dbReference type="SAM" id="MobiDB-lite"/>
    </source>
</evidence>
<dbReference type="RefSeq" id="XP_019040326.1">
    <property type="nucleotide sequence ID" value="XM_019181419.1"/>
</dbReference>
<keyword evidence="2 6" id="KW-0812">Transmembrane</keyword>
<feature type="transmembrane region" description="Helical" evidence="6">
    <location>
        <begin position="181"/>
        <end position="200"/>
    </location>
</feature>
<evidence type="ECO:0000256" key="2">
    <source>
        <dbReference type="ARBA" id="ARBA00022692"/>
    </source>
</evidence>
<dbReference type="STRING" id="683960.A0A1E3P6R7"/>
<organism evidence="7 8">
    <name type="scientific">Wickerhamomyces anomalus (strain ATCC 58044 / CBS 1984 / NCYC 433 / NRRL Y-366-8)</name>
    <name type="common">Yeast</name>
    <name type="synonym">Hansenula anomala</name>
    <dbReference type="NCBI Taxonomy" id="683960"/>
    <lineage>
        <taxon>Eukaryota</taxon>
        <taxon>Fungi</taxon>
        <taxon>Dikarya</taxon>
        <taxon>Ascomycota</taxon>
        <taxon>Saccharomycotina</taxon>
        <taxon>Saccharomycetes</taxon>
        <taxon>Phaffomycetales</taxon>
        <taxon>Wickerhamomycetaceae</taxon>
        <taxon>Wickerhamomyces</taxon>
    </lineage>
</organism>
<dbReference type="GO" id="GO:0016567">
    <property type="term" value="P:protein ubiquitination"/>
    <property type="evidence" value="ECO:0007669"/>
    <property type="project" value="EnsemblFungi"/>
</dbReference>
<accession>A0A1E3P6R7</accession>